<dbReference type="PROSITE" id="PS50994">
    <property type="entry name" value="INTEGRASE"/>
    <property type="match status" value="1"/>
</dbReference>
<organism evidence="2 3">
    <name type="scientific">Actinacidiphila oryziradicis</name>
    <dbReference type="NCBI Taxonomy" id="2571141"/>
    <lineage>
        <taxon>Bacteria</taxon>
        <taxon>Bacillati</taxon>
        <taxon>Actinomycetota</taxon>
        <taxon>Actinomycetes</taxon>
        <taxon>Kitasatosporales</taxon>
        <taxon>Streptomycetaceae</taxon>
        <taxon>Actinacidiphila</taxon>
    </lineage>
</organism>
<dbReference type="InterPro" id="IPR009057">
    <property type="entry name" value="Homeodomain-like_sf"/>
</dbReference>
<dbReference type="AlphaFoldDB" id="A0A4U0S6P9"/>
<dbReference type="InterPro" id="IPR036397">
    <property type="entry name" value="RNaseH_sf"/>
</dbReference>
<dbReference type="Proteomes" id="UP000305778">
    <property type="component" value="Unassembled WGS sequence"/>
</dbReference>
<dbReference type="GO" id="GO:0003676">
    <property type="term" value="F:nucleic acid binding"/>
    <property type="evidence" value="ECO:0007669"/>
    <property type="project" value="InterPro"/>
</dbReference>
<dbReference type="InterPro" id="IPR012337">
    <property type="entry name" value="RNaseH-like_sf"/>
</dbReference>
<dbReference type="RefSeq" id="WP_136730843.1">
    <property type="nucleotide sequence ID" value="NZ_SUMC01000168.1"/>
</dbReference>
<evidence type="ECO:0000313" key="2">
    <source>
        <dbReference type="EMBL" id="TJZ96084.1"/>
    </source>
</evidence>
<dbReference type="SUPFAM" id="SSF46689">
    <property type="entry name" value="Homeodomain-like"/>
    <property type="match status" value="1"/>
</dbReference>
<dbReference type="InterPro" id="IPR001584">
    <property type="entry name" value="Integrase_cat-core"/>
</dbReference>
<sequence>MLLRLPYLALTSVFAFMRLLPMSDTDKDIEILTLRHQLAVLQRQADKPRLTPPDRVLLAALLHRLPRARLRQLHLIVSPDTVLRWHRDLLRRHHANQSRTKRPGRPPTHRGIQALILRLVRENPSWGYRRIHGELTTLGIKVAPSTVWEILQHNGIEPAPQRDHQTWAGFLRSQAHAILAADFFETRTLTGARLYVFAVIEHATRRVRVLGATAHPTAAWTAQLARNLVMDLQDASVTMKYLIRDRDSRYTAAFDAVFEDEGIEIVKTGIRVPRMNAVMERWVRSCRAELLDRTLIVNQAHLLHALREYETFYNQHRPHRTLHAAAPLRPLPQPITEPDQLDHLDIRRRDRLGGILHEYAHAA</sequence>
<proteinExistence type="predicted"/>
<dbReference type="OrthoDB" id="568335at2"/>
<keyword evidence="3" id="KW-1185">Reference proteome</keyword>
<dbReference type="GO" id="GO:0015074">
    <property type="term" value="P:DNA integration"/>
    <property type="evidence" value="ECO:0007669"/>
    <property type="project" value="InterPro"/>
</dbReference>
<feature type="domain" description="Integrase catalytic" evidence="1">
    <location>
        <begin position="156"/>
        <end position="338"/>
    </location>
</feature>
<gene>
    <name evidence="2" type="ORF">FCI23_51430</name>
</gene>
<evidence type="ECO:0000313" key="3">
    <source>
        <dbReference type="Proteomes" id="UP000305778"/>
    </source>
</evidence>
<dbReference type="Pfam" id="PF13683">
    <property type="entry name" value="rve_3"/>
    <property type="match status" value="1"/>
</dbReference>
<protein>
    <submittedName>
        <fullName evidence="2">Integrase</fullName>
    </submittedName>
</protein>
<evidence type="ECO:0000259" key="1">
    <source>
        <dbReference type="PROSITE" id="PS50994"/>
    </source>
</evidence>
<reference evidence="2 3" key="1">
    <citation type="submission" date="2019-04" db="EMBL/GenBank/DDBJ databases">
        <title>Streptomyces oryziradicis sp. nov., a novel actinomycete isolated from rhizosphere soil of rice (Oryza sativa L.).</title>
        <authorList>
            <person name="Li C."/>
        </authorList>
    </citation>
    <scope>NUCLEOTIDE SEQUENCE [LARGE SCALE GENOMIC DNA]</scope>
    <source>
        <strain evidence="2 3">NEAU-C40</strain>
    </source>
</reference>
<dbReference type="EMBL" id="SUMC01000168">
    <property type="protein sequence ID" value="TJZ96084.1"/>
    <property type="molecule type" value="Genomic_DNA"/>
</dbReference>
<dbReference type="Gene3D" id="3.30.420.10">
    <property type="entry name" value="Ribonuclease H-like superfamily/Ribonuclease H"/>
    <property type="match status" value="1"/>
</dbReference>
<dbReference type="Pfam" id="PF13565">
    <property type="entry name" value="HTH_32"/>
    <property type="match status" value="1"/>
</dbReference>
<name>A0A4U0S6P9_9ACTN</name>
<dbReference type="SUPFAM" id="SSF53098">
    <property type="entry name" value="Ribonuclease H-like"/>
    <property type="match status" value="1"/>
</dbReference>
<comment type="caution">
    <text evidence="2">The sequence shown here is derived from an EMBL/GenBank/DDBJ whole genome shotgun (WGS) entry which is preliminary data.</text>
</comment>
<accession>A0A4U0S6P9</accession>